<dbReference type="SUPFAM" id="SSF47336">
    <property type="entry name" value="ACP-like"/>
    <property type="match status" value="2"/>
</dbReference>
<dbReference type="InterPro" id="IPR050091">
    <property type="entry name" value="PKS_NRPS_Biosynth_Enz"/>
</dbReference>
<dbReference type="InterPro" id="IPR009081">
    <property type="entry name" value="PP-bd_ACP"/>
</dbReference>
<dbReference type="Pfam" id="PF16197">
    <property type="entry name" value="KAsynt_C_assoc"/>
    <property type="match status" value="2"/>
</dbReference>
<keyword evidence="3" id="KW-0596">Phosphopantetheine</keyword>
<dbReference type="PROSITE" id="PS00606">
    <property type="entry name" value="KS3_1"/>
    <property type="match status" value="2"/>
</dbReference>
<dbReference type="InterPro" id="IPR049552">
    <property type="entry name" value="PKS_DH_N"/>
</dbReference>
<dbReference type="SUPFAM" id="SSF51735">
    <property type="entry name" value="NAD(P)-binding Rossmann-fold domains"/>
    <property type="match status" value="4"/>
</dbReference>
<dbReference type="InterPro" id="IPR049900">
    <property type="entry name" value="PKS_mFAS_DH"/>
</dbReference>
<dbReference type="Gene3D" id="3.40.50.720">
    <property type="entry name" value="NAD(P)-binding Rossmann-like Domain"/>
    <property type="match status" value="2"/>
</dbReference>
<evidence type="ECO:0000259" key="11">
    <source>
        <dbReference type="PROSITE" id="PS50075"/>
    </source>
</evidence>
<name>F5AMZ1_9ACTN</name>
<dbReference type="Gene3D" id="1.10.1200.10">
    <property type="entry name" value="ACP-like"/>
    <property type="match status" value="2"/>
</dbReference>
<gene>
    <name evidence="14" type="primary">fosE</name>
</gene>
<evidence type="ECO:0000256" key="2">
    <source>
        <dbReference type="ARBA" id="ARBA00004792"/>
    </source>
</evidence>
<feature type="active site" description="Proton acceptor; for dehydratase activity" evidence="9">
    <location>
        <position position="992"/>
    </location>
</feature>
<protein>
    <submittedName>
        <fullName evidence="14">FosE</fullName>
    </submittedName>
</protein>
<dbReference type="EMBL" id="HQ434551">
    <property type="protein sequence ID" value="AEC13071.1"/>
    <property type="molecule type" value="Genomic_DNA"/>
</dbReference>
<evidence type="ECO:0000256" key="8">
    <source>
        <dbReference type="ARBA" id="ARBA00023315"/>
    </source>
</evidence>
<dbReference type="InterPro" id="IPR016036">
    <property type="entry name" value="Malonyl_transacylase_ACP-bd"/>
</dbReference>
<dbReference type="InterPro" id="IPR001227">
    <property type="entry name" value="Ac_transferase_dom_sf"/>
</dbReference>
<evidence type="ECO:0000256" key="4">
    <source>
        <dbReference type="ARBA" id="ARBA00022553"/>
    </source>
</evidence>
<dbReference type="Pfam" id="PF22953">
    <property type="entry name" value="SpnB_Rossmann"/>
    <property type="match status" value="1"/>
</dbReference>
<feature type="domain" description="Carrier" evidence="11">
    <location>
        <begin position="1785"/>
        <end position="1860"/>
    </location>
</feature>
<dbReference type="Pfam" id="PF18369">
    <property type="entry name" value="PKS_DE"/>
    <property type="match status" value="1"/>
</dbReference>
<dbReference type="InterPro" id="IPR032821">
    <property type="entry name" value="PKS_assoc"/>
</dbReference>
<dbReference type="SUPFAM" id="SSF55048">
    <property type="entry name" value="Probable ACP-binding domain of malonyl-CoA ACP transacylase"/>
    <property type="match status" value="2"/>
</dbReference>
<dbReference type="FunFam" id="3.40.47.10:FF:000019">
    <property type="entry name" value="Polyketide synthase type I"/>
    <property type="match status" value="2"/>
</dbReference>
<dbReference type="PROSITE" id="PS52019">
    <property type="entry name" value="PKS_MFAS_DH"/>
    <property type="match status" value="1"/>
</dbReference>
<dbReference type="Pfam" id="PF00550">
    <property type="entry name" value="PP-binding"/>
    <property type="match status" value="2"/>
</dbReference>
<organism evidence="14">
    <name type="scientific">Streptomyces pulveraceus</name>
    <dbReference type="NCBI Taxonomy" id="68258"/>
    <lineage>
        <taxon>Bacteria</taxon>
        <taxon>Bacillati</taxon>
        <taxon>Actinomycetota</taxon>
        <taxon>Actinomycetes</taxon>
        <taxon>Kitasatosporales</taxon>
        <taxon>Streptomycetaceae</taxon>
        <taxon>Streptomyces</taxon>
    </lineage>
</organism>
<dbReference type="InterPro" id="IPR016039">
    <property type="entry name" value="Thiolase-like"/>
</dbReference>
<feature type="domain" description="Ketosynthase family 3 (KS3)" evidence="12">
    <location>
        <begin position="1893"/>
        <end position="2320"/>
    </location>
</feature>
<feature type="domain" description="PKS/mFAS DH" evidence="13">
    <location>
        <begin position="960"/>
        <end position="1244"/>
    </location>
</feature>
<dbReference type="SUPFAM" id="SSF53901">
    <property type="entry name" value="Thiolase-like"/>
    <property type="match status" value="2"/>
</dbReference>
<evidence type="ECO:0000256" key="3">
    <source>
        <dbReference type="ARBA" id="ARBA00022450"/>
    </source>
</evidence>
<dbReference type="SUPFAM" id="SSF52151">
    <property type="entry name" value="FabD/lysophospholipase-like"/>
    <property type="match status" value="2"/>
</dbReference>
<dbReference type="PROSITE" id="PS50075">
    <property type="entry name" value="CARRIER"/>
    <property type="match status" value="2"/>
</dbReference>
<dbReference type="SMART" id="SM00826">
    <property type="entry name" value="PKS_DH"/>
    <property type="match status" value="1"/>
</dbReference>
<comment type="pathway">
    <text evidence="2">Antibiotic biosynthesis.</text>
</comment>
<dbReference type="InterPro" id="IPR036291">
    <property type="entry name" value="NAD(P)-bd_dom_sf"/>
</dbReference>
<dbReference type="GO" id="GO:0004312">
    <property type="term" value="F:fatty acid synthase activity"/>
    <property type="evidence" value="ECO:0007669"/>
    <property type="project" value="TreeGrafter"/>
</dbReference>
<dbReference type="GO" id="GO:0004315">
    <property type="term" value="F:3-oxoacyl-[acyl-carrier-protein] synthase activity"/>
    <property type="evidence" value="ECO:0007669"/>
    <property type="project" value="InterPro"/>
</dbReference>
<evidence type="ECO:0000256" key="5">
    <source>
        <dbReference type="ARBA" id="ARBA00022679"/>
    </source>
</evidence>
<dbReference type="InterPro" id="IPR016035">
    <property type="entry name" value="Acyl_Trfase/lysoPLipase"/>
</dbReference>
<evidence type="ECO:0000256" key="10">
    <source>
        <dbReference type="SAM" id="MobiDB-lite"/>
    </source>
</evidence>
<dbReference type="NCBIfam" id="NF045894">
    <property type="entry name" value="PKS_plus_SDR"/>
    <property type="match status" value="1"/>
</dbReference>
<accession>F5AMZ1</accession>
<sequence>MASENQLLDYLKRVSAELHETRGRLQDVEDAAREPIAVVGMACKYPGGVASPEDLWELVAEGRDAISPFPADRGWDLDGVGAGPASGGVAGDGSTSAPDGLLTAGGGFLHDAAEFDAGFFGISPREAAAMDPQQRLLLETSWEAIERTGIVPESLRGGDTGVFIGAGMQDYLGHLRESRATEASGFLITGNASSVLSGRLSYSFGFEGPAVTVDTACSSSLVALHLAVQSLRAGECSLALAGGVTVMATPYAFVEFGRQGGLSADGRCRSFSADAEGTGWSEGVGVVVLERLSDARRNGHEVLAVVRGSAVNQDGASNGLTAPNGPSQQRVIVRALAGAGLSTSDVDVMEAHGTGTRLGDPIEAQALIATYGQGRAEGRPLWLGSLKSNIGHTQAAAGVGGVIKMVMAMRHGVLPRTLHVSQPSPHVDWSAGAVELLTRARQWPETGRARRAGVSSFGISGTNAHVILEHEPVESTEAPVGSAQVPVGSVQARVESTEAPLVAGELPWVVSGRTEGAVRAQAARLAAFVAGRGGGAGALDVGGVGLALVSSRSVFDHSAVVSGGSLDELLAGVGGVARGDGSAAGGVVLERRVAGGVGVAFSGQGSQRPGMGRELYGRFPVFAAALDEVCAEVEAQTGAELLSVVFGDDAGVLEDTGVAQPALFAVEVALYRLAESFGVRADVLIGHSLGELSAAYVAGVWSLADAVRVVVARGRLMGSLPSGGRMVAVEATEEEVSGWLVDGAVIAAVNGPAAVVVSGVEGAVEAVVERARGGGRRATRLRVSHAFHSPLMEPMLAGFAQVLARVEFRAPSIPVVSNVTGEVASAAELCSPEYWVRHVREAVRFGDGVGAVLAQGVATVVELGPEAVLTAMGASHPGVVENGAVFLPTLGRRTGDVNGFLTALARVHARGHQVDWTALGRANDLARELPTYAFQHEHHWLAGNAASVDAAHLGMRAVDHPFLGAAVTLPGTGGTVLTGTISPGTHPWLGDHVVLGSTLLPGTAFLELAFTAAARVGCAGVEELTLEAPLILDGGSAHVVQVLVGEAEAAGGGRAITVHSRPVHAAEDAPWTRHATGTLRSDAAEPAPVLAPEPSQVQAWPPRGATPVDLDAVYERLIGLGFDYGPAFRGLHTAWRDGDTVYAEVRLPTRQTDDAGRFSIHPALLDTALHSLALPDLLSGQDECHLPFSWSGVTLHATAVSSARVRIRRLGEGATSVELLDEAGAALATVRSLALRPVTLEQLRSARVSSVESLYGIAWSPLESAGSAVSAAVSASGTGLALLDLGADWSVESVPARRHADLAALAAAIDADPAEAPRDVLIALPALGGVDGDIAAATHQRTQTVLHLLQDWLKQPRFASVTATLLTRGALAVDAAEAAAVDLASAAVGGLIRSAQLEHPGRFRLIDTDGEEASLRALPTLLGTGNGTDIGTGTGVVAEPQIALRAGVPSVPRLRAIAAPETTDADGSADAPAFSGEGTVLITGGTGDLGSLFARHLVTVHGVRHLLLTSRRGPDAPGAAELIAELEALGADVTLAACDMSDRSAVAELLAGVPGDHPLTGVVHTAGVLDDGLLESLTPAQLTKVLRAKADAALHLHELTSRAPLSAFVLFSSVAGVFGGAGQANYAAANAFLDALARRRRALGLPGVSLAWGLWSTEGGMTAELDRANVARLKRTGLLEISREQGVTLFDAALAAAGAAFGASEAGPETVGTHADGLLVPARLNAPVLDEQAAAGSLPAVFQAVVSTRPRPSSRVAGGTAATAGSASAPLLAELRVADREERLQILGGLVAEKVAYVLGHADREAVDRAQPFNRLGLDSLTAVELRNQLGAATGVRLPATLVFDHPTPLAVAEFLYDELARGVLGEPAGSTALAVAEPAARASASHPQDAGDDPIVIVGMACKYPGGVASPEDLWRLVAEGRDAISPFPADRGWDLDGIYDPDPQQPGKTYTREGGFLHDAAQFDAEFFGISPREATATDPQQRLLLETSWEALESAGTRPETLTGSRTGVFMGVMYNDYGARHLNRSPQGYEGYISNGSSGSIASGRVSYSFGFEGPAVTVDTACSSSLVAMHLAAQSLRAGECSMALAGGVTVMATPYAFVEFGRHGGLAVDGRCRSFSADASGTGWSEGVGVVVLERLSDARRNGHEVLAVVRGSAVNQDGASNGLTAPNGPSQQRVIRQALAGAGLSVADVDAVEAHGTGTRLGDPIEAQALIATYGQGRAEGRPLWLGSLKSNIGHTQAAAGVGGVIKMVMAMRHGVLPRTLHVSQPSPHVDWSAGAVELLTRARQWPETGRARRAGVSSFGISGTNAHVILEHEPVESTEAPVGSAQVPVGSVQARVESTEAPLVAGELPWVVSGRTEGAVRAQAARLAAFVAGRGGGAGALDVGGVGLALVSSRSVFDHSAVVSGGSLDELLAGVGGVARGDGSAAGGVVLERRVAGGVGVAFSGQGSQRPGMGRELYGRFPVFAAALDEVCAEVEAQTGAELLSVVFGDDAGVLEDTGVAQPALFAVEVALYRLAESFGVRADVLIGHSLGELSAAYVAGVWSLADAVRVVVARGRLMGSLPSGGRMVAVEATEEEVSGWLVDGAVIAAVNGPAAVVVSGVEGAVEAVVERARGGGRRATRLRVSHAFHSPLMEPMLAGFAQVLARVEFRAPSIPVVSNVTGEVASAAELCSPEYWVRHVREAVRFGDGVGAVLAQGVATVVELGPEAVLTAMGASHPGVVENGAVFLPTLGRRTGDVNGFLTALARVHARGHQVDWTALGRANDLARELPTYAFQHQRYWLDAPAPEPGVVEHVPEQAVLLNAVAQQDVDGLAHTLGLAPDAPLTAVLPALQTWSREQARLAAADALRYRVSWTELPSPTDAVPLDGTWLVAVPGEPVEPDLVIAVEKALVDAGARVERCETAELRARLAAVAPRGVLCLPAVGAQRDRDRERGIATGALAVLDLLHTVQDAGVDTRVWALTCDAVCAQADDAAPDPWQAQVWGLGRVAALEHPTLWGGLIDVSGTSPAAQLTGLAAALANTTGDDQIALRGELLLGRRLIRGTVPTSVPEPETGSTAPWTDGSVLITGGTGALGAQTARWLARNGARTLVLTSRQGPAAPAVAALRTELEERGADVVVESCDVTDAVALAALRDRLADAGTPVSTVVHTAGVASELPLAELDEDGYAAVVRAKVVGAQVLDEVLGDGLAAFVVYSSIAGVWGSARAGAYAAGNAHLDALIERRRAQGRPGTALAWGPWGGGGMADERLTREMQARGVSALDPEEAVAAFGRVVRADYGTVVLADIDWSRLADIFTVNRPSPLFDPLRTVETERGGVGADGTAAGTAGADDVSGPGDSDAGTAGATPFVARWTALSGGERRRVLVETVCTQAAAELGHASGGTIEPERPFQELGFDSLAAVGLRQRLEKLTGLKLPATLVFDHPTPAALAQVVASALAERVGGASGASAVLGELDRLEAALAALDAGSDPAARGRITLRLSNLLTRFQNADDEPTAASGAAETAAEQLDSATDDQLFDLIEKEFGIS</sequence>
<keyword evidence="5" id="KW-0808">Transferase</keyword>
<dbReference type="InterPro" id="IPR014043">
    <property type="entry name" value="Acyl_transferase_dom"/>
</dbReference>
<dbReference type="SMART" id="SM01294">
    <property type="entry name" value="PKS_PP_betabranch"/>
    <property type="match status" value="2"/>
</dbReference>
<dbReference type="PROSITE" id="PS52004">
    <property type="entry name" value="KS3_2"/>
    <property type="match status" value="2"/>
</dbReference>
<dbReference type="PROSITE" id="PS00012">
    <property type="entry name" value="PHOSPHOPANTETHEINE"/>
    <property type="match status" value="2"/>
</dbReference>
<dbReference type="CDD" id="cd08956">
    <property type="entry name" value="KR_3_FAS_SDR_x"/>
    <property type="match status" value="1"/>
</dbReference>
<dbReference type="Gene3D" id="3.40.47.10">
    <property type="match status" value="2"/>
</dbReference>
<dbReference type="PANTHER" id="PTHR43775:SF51">
    <property type="entry name" value="INACTIVE PHENOLPHTHIOCEROL SYNTHESIS POLYKETIDE SYNTHASE TYPE I PKS1-RELATED"/>
    <property type="match status" value="1"/>
</dbReference>
<feature type="domain" description="Ketosynthase family 3 (KS3)" evidence="12">
    <location>
        <begin position="33"/>
        <end position="470"/>
    </location>
</feature>
<dbReference type="Gene3D" id="3.10.129.110">
    <property type="entry name" value="Polyketide synthase dehydratase"/>
    <property type="match status" value="1"/>
</dbReference>
<dbReference type="CDD" id="cd08952">
    <property type="entry name" value="KR_1_SDR_x"/>
    <property type="match status" value="1"/>
</dbReference>
<dbReference type="FunFam" id="1.10.1200.10:FF:000007">
    <property type="entry name" value="Probable polyketide synthase pks17"/>
    <property type="match status" value="2"/>
</dbReference>
<keyword evidence="7" id="KW-0511">Multifunctional enzyme</keyword>
<keyword evidence="6" id="KW-0045">Antibiotic biosynthesis</keyword>
<dbReference type="SMART" id="SM00823">
    <property type="entry name" value="PKS_PP"/>
    <property type="match status" value="2"/>
</dbReference>
<dbReference type="Pfam" id="PF08990">
    <property type="entry name" value="Docking"/>
    <property type="match status" value="1"/>
</dbReference>
<dbReference type="InterPro" id="IPR041618">
    <property type="entry name" value="PKS_DE"/>
</dbReference>
<dbReference type="InterPro" id="IPR057326">
    <property type="entry name" value="KR_dom"/>
</dbReference>
<reference evidence="14" key="1">
    <citation type="submission" date="2010-10" db="EMBL/GenBank/DDBJ databases">
        <authorList>
            <person name="Tang L."/>
        </authorList>
    </citation>
    <scope>NUCLEOTIDE SEQUENCE</scope>
    <source>
        <strain evidence="14">ATCC 31906</strain>
    </source>
</reference>
<dbReference type="InterPro" id="IPR020841">
    <property type="entry name" value="PKS_Beta-ketoAc_synthase_dom"/>
</dbReference>
<evidence type="ECO:0000259" key="13">
    <source>
        <dbReference type="PROSITE" id="PS52019"/>
    </source>
</evidence>
<dbReference type="PANTHER" id="PTHR43775">
    <property type="entry name" value="FATTY ACID SYNTHASE"/>
    <property type="match status" value="1"/>
</dbReference>
<evidence type="ECO:0000256" key="9">
    <source>
        <dbReference type="PROSITE-ProRule" id="PRU01363"/>
    </source>
</evidence>
<dbReference type="InterPro" id="IPR018201">
    <property type="entry name" value="Ketoacyl_synth_AS"/>
</dbReference>
<feature type="active site" description="Proton donor; for dehydratase activity" evidence="9">
    <location>
        <position position="1166"/>
    </location>
</feature>
<feature type="region of interest" description="Disordered" evidence="10">
    <location>
        <begin position="3324"/>
        <end position="3354"/>
    </location>
</feature>
<dbReference type="SMART" id="SM00827">
    <property type="entry name" value="PKS_AT"/>
    <property type="match status" value="2"/>
</dbReference>
<keyword evidence="4" id="KW-0597">Phosphoprotein</keyword>
<dbReference type="InterPro" id="IPR014030">
    <property type="entry name" value="Ketoacyl_synth_N"/>
</dbReference>
<dbReference type="GO" id="GO:0031177">
    <property type="term" value="F:phosphopantetheine binding"/>
    <property type="evidence" value="ECO:0007669"/>
    <property type="project" value="InterPro"/>
</dbReference>
<dbReference type="Gene3D" id="6.10.140.1830">
    <property type="match status" value="1"/>
</dbReference>
<feature type="domain" description="Carrier" evidence="11">
    <location>
        <begin position="3372"/>
        <end position="3447"/>
    </location>
</feature>
<keyword evidence="8" id="KW-0012">Acyltransferase</keyword>
<dbReference type="Gene3D" id="3.30.70.3290">
    <property type="match status" value="2"/>
</dbReference>
<dbReference type="CDD" id="cd00833">
    <property type="entry name" value="PKS"/>
    <property type="match status" value="2"/>
</dbReference>
<dbReference type="InterPro" id="IPR049551">
    <property type="entry name" value="PKS_DH_C"/>
</dbReference>
<evidence type="ECO:0000256" key="6">
    <source>
        <dbReference type="ARBA" id="ARBA00023194"/>
    </source>
</evidence>
<dbReference type="SMART" id="SM00822">
    <property type="entry name" value="PKS_KR"/>
    <property type="match status" value="2"/>
</dbReference>
<evidence type="ECO:0000313" key="14">
    <source>
        <dbReference type="EMBL" id="AEC13071.1"/>
    </source>
</evidence>
<dbReference type="InterPro" id="IPR015083">
    <property type="entry name" value="NorB/c/GfsB-D-like_docking"/>
</dbReference>
<dbReference type="GO" id="GO:0033068">
    <property type="term" value="P:macrolide biosynthetic process"/>
    <property type="evidence" value="ECO:0007669"/>
    <property type="project" value="UniProtKB-ARBA"/>
</dbReference>
<dbReference type="SMART" id="SM00825">
    <property type="entry name" value="PKS_KS"/>
    <property type="match status" value="2"/>
</dbReference>
<dbReference type="InterPro" id="IPR036736">
    <property type="entry name" value="ACP-like_sf"/>
</dbReference>
<dbReference type="Gene3D" id="3.40.366.10">
    <property type="entry name" value="Malonyl-Coenzyme A Acyl Carrier Protein, domain 2"/>
    <property type="match status" value="2"/>
</dbReference>
<proteinExistence type="predicted"/>
<dbReference type="GO" id="GO:0006633">
    <property type="term" value="P:fatty acid biosynthetic process"/>
    <property type="evidence" value="ECO:0007669"/>
    <property type="project" value="InterPro"/>
</dbReference>
<dbReference type="Pfam" id="PF00698">
    <property type="entry name" value="Acyl_transf_1"/>
    <property type="match status" value="2"/>
</dbReference>
<feature type="compositionally biased region" description="Low complexity" evidence="10">
    <location>
        <begin position="3330"/>
        <end position="3342"/>
    </location>
</feature>
<dbReference type="InterPro" id="IPR020807">
    <property type="entry name" value="PKS_DH"/>
</dbReference>
<dbReference type="InterPro" id="IPR014031">
    <property type="entry name" value="Ketoacyl_synth_C"/>
</dbReference>
<comment type="cofactor">
    <cofactor evidence="1">
        <name>pantetheine 4'-phosphate</name>
        <dbReference type="ChEBI" id="CHEBI:47942"/>
    </cofactor>
</comment>
<evidence type="ECO:0000259" key="12">
    <source>
        <dbReference type="PROSITE" id="PS52004"/>
    </source>
</evidence>
<evidence type="ECO:0000256" key="1">
    <source>
        <dbReference type="ARBA" id="ARBA00001957"/>
    </source>
</evidence>
<feature type="region of interest" description="C-terminal hotdog fold" evidence="9">
    <location>
        <begin position="1105"/>
        <end position="1244"/>
    </location>
</feature>
<evidence type="ECO:0000256" key="7">
    <source>
        <dbReference type="ARBA" id="ARBA00023268"/>
    </source>
</evidence>
<dbReference type="Pfam" id="PF14765">
    <property type="entry name" value="PS-DH"/>
    <property type="match status" value="1"/>
</dbReference>
<dbReference type="Pfam" id="PF21089">
    <property type="entry name" value="PKS_DH_N"/>
    <property type="match status" value="1"/>
</dbReference>
<dbReference type="InterPro" id="IPR042104">
    <property type="entry name" value="PKS_dehydratase_sf"/>
</dbReference>
<dbReference type="InterPro" id="IPR006162">
    <property type="entry name" value="Ppantetheine_attach_site"/>
</dbReference>
<dbReference type="InterPro" id="IPR020806">
    <property type="entry name" value="PKS_PP-bd"/>
</dbReference>
<dbReference type="InterPro" id="IPR055123">
    <property type="entry name" value="SpnB-like_Rossmann"/>
</dbReference>
<dbReference type="InterPro" id="IPR013968">
    <property type="entry name" value="PKS_KR"/>
</dbReference>
<feature type="region of interest" description="N-terminal hotdog fold" evidence="9">
    <location>
        <begin position="960"/>
        <end position="1086"/>
    </location>
</feature>
<dbReference type="Pfam" id="PF08659">
    <property type="entry name" value="KR"/>
    <property type="match status" value="2"/>
</dbReference>
<dbReference type="Pfam" id="PF00109">
    <property type="entry name" value="ketoacyl-synt"/>
    <property type="match status" value="2"/>
</dbReference>
<dbReference type="Pfam" id="PF02801">
    <property type="entry name" value="Ketoacyl-synt_C"/>
    <property type="match status" value="2"/>
</dbReference>